<evidence type="ECO:0000313" key="1">
    <source>
        <dbReference type="EMBL" id="RPB01500.1"/>
    </source>
</evidence>
<keyword evidence="2" id="KW-1185">Reference proteome</keyword>
<proteinExistence type="predicted"/>
<sequence>IVMFLSTMSYLFTRNKLESISFTIPGKRDYVFSVITSDLHSYPLKFIPIFLPTPKHLIITKPDNHPISVSTANFTFARTFVFLSFITFRDYLTCWEEVGEFGWDRC</sequence>
<dbReference type="Proteomes" id="UP000276215">
    <property type="component" value="Unassembled WGS sequence"/>
</dbReference>
<reference evidence="1 2" key="1">
    <citation type="journal article" date="2018" name="Nat. Ecol. Evol.">
        <title>Pezizomycetes genomes reveal the molecular basis of ectomycorrhizal truffle lifestyle.</title>
        <authorList>
            <person name="Murat C."/>
            <person name="Payen T."/>
            <person name="Noel B."/>
            <person name="Kuo A."/>
            <person name="Morin E."/>
            <person name="Chen J."/>
            <person name="Kohler A."/>
            <person name="Krizsan K."/>
            <person name="Balestrini R."/>
            <person name="Da Silva C."/>
            <person name="Montanini B."/>
            <person name="Hainaut M."/>
            <person name="Levati E."/>
            <person name="Barry K.W."/>
            <person name="Belfiori B."/>
            <person name="Cichocki N."/>
            <person name="Clum A."/>
            <person name="Dockter R.B."/>
            <person name="Fauchery L."/>
            <person name="Guy J."/>
            <person name="Iotti M."/>
            <person name="Le Tacon F."/>
            <person name="Lindquist E.A."/>
            <person name="Lipzen A."/>
            <person name="Malagnac F."/>
            <person name="Mello A."/>
            <person name="Molinier V."/>
            <person name="Miyauchi S."/>
            <person name="Poulain J."/>
            <person name="Riccioni C."/>
            <person name="Rubini A."/>
            <person name="Sitrit Y."/>
            <person name="Splivallo R."/>
            <person name="Traeger S."/>
            <person name="Wang M."/>
            <person name="Zifcakova L."/>
            <person name="Wipf D."/>
            <person name="Zambonelli A."/>
            <person name="Paolocci F."/>
            <person name="Nowrousian M."/>
            <person name="Ottonello S."/>
            <person name="Baldrian P."/>
            <person name="Spatafora J.W."/>
            <person name="Henrissat B."/>
            <person name="Nagy L.G."/>
            <person name="Aury J.M."/>
            <person name="Wincker P."/>
            <person name="Grigoriev I.V."/>
            <person name="Bonfante P."/>
            <person name="Martin F.M."/>
        </authorList>
    </citation>
    <scope>NUCLEOTIDE SEQUENCE [LARGE SCALE GENOMIC DNA]</scope>
    <source>
        <strain evidence="1 2">120613-1</strain>
    </source>
</reference>
<dbReference type="AlphaFoldDB" id="A0A3N4JT60"/>
<accession>A0A3N4JT60</accession>
<name>A0A3N4JT60_9PEZI</name>
<organism evidence="1 2">
    <name type="scientific">Choiromyces venosus 120613-1</name>
    <dbReference type="NCBI Taxonomy" id="1336337"/>
    <lineage>
        <taxon>Eukaryota</taxon>
        <taxon>Fungi</taxon>
        <taxon>Dikarya</taxon>
        <taxon>Ascomycota</taxon>
        <taxon>Pezizomycotina</taxon>
        <taxon>Pezizomycetes</taxon>
        <taxon>Pezizales</taxon>
        <taxon>Tuberaceae</taxon>
        <taxon>Choiromyces</taxon>
    </lineage>
</organism>
<protein>
    <submittedName>
        <fullName evidence="1">Uncharacterized protein</fullName>
    </submittedName>
</protein>
<evidence type="ECO:0000313" key="2">
    <source>
        <dbReference type="Proteomes" id="UP000276215"/>
    </source>
</evidence>
<dbReference type="EMBL" id="ML120372">
    <property type="protein sequence ID" value="RPB01500.1"/>
    <property type="molecule type" value="Genomic_DNA"/>
</dbReference>
<gene>
    <name evidence="1" type="ORF">L873DRAFT_1803202</name>
</gene>
<feature type="non-terminal residue" evidence="1">
    <location>
        <position position="1"/>
    </location>
</feature>